<organism evidence="4 5">
    <name type="scientific">Tolypocladium capitatum</name>
    <dbReference type="NCBI Taxonomy" id="45235"/>
    <lineage>
        <taxon>Eukaryota</taxon>
        <taxon>Fungi</taxon>
        <taxon>Dikarya</taxon>
        <taxon>Ascomycota</taxon>
        <taxon>Pezizomycotina</taxon>
        <taxon>Sordariomycetes</taxon>
        <taxon>Hypocreomycetidae</taxon>
        <taxon>Hypocreales</taxon>
        <taxon>Ophiocordycipitaceae</taxon>
        <taxon>Tolypocladium</taxon>
    </lineage>
</organism>
<dbReference type="Pfam" id="PF00172">
    <property type="entry name" value="Zn_clus"/>
    <property type="match status" value="1"/>
</dbReference>
<dbReference type="InterPro" id="IPR021858">
    <property type="entry name" value="Fun_TF"/>
</dbReference>
<protein>
    <submittedName>
        <fullName evidence="4">Sterol uptake control protein 2</fullName>
    </submittedName>
</protein>
<gene>
    <name evidence="4" type="ORF">TCAP_01007</name>
</gene>
<dbReference type="GO" id="GO:0001228">
    <property type="term" value="F:DNA-binding transcription activator activity, RNA polymerase II-specific"/>
    <property type="evidence" value="ECO:0007669"/>
    <property type="project" value="TreeGrafter"/>
</dbReference>
<dbReference type="Proteomes" id="UP000236621">
    <property type="component" value="Unassembled WGS sequence"/>
</dbReference>
<dbReference type="Gene3D" id="4.10.240.10">
    <property type="entry name" value="Zn(2)-C6 fungal-type DNA-binding domain"/>
    <property type="match status" value="1"/>
</dbReference>
<dbReference type="InterPro" id="IPR053157">
    <property type="entry name" value="Sterol_Uptake_Regulator"/>
</dbReference>
<dbReference type="AlphaFoldDB" id="A0A2K3QNE6"/>
<reference evidence="4 5" key="1">
    <citation type="submission" date="2017-08" db="EMBL/GenBank/DDBJ databases">
        <title>Harnessing the power of phylogenomics to disentangle the directionality and signatures of interkingdom host jumping in the parasitic fungal genus Tolypocladium.</title>
        <authorList>
            <person name="Quandt C.A."/>
            <person name="Patterson W."/>
            <person name="Spatafora J.W."/>
        </authorList>
    </citation>
    <scope>NUCLEOTIDE SEQUENCE [LARGE SCALE GENOMIC DNA]</scope>
    <source>
        <strain evidence="4 5">CBS 113982</strain>
    </source>
</reference>
<dbReference type="Pfam" id="PF11951">
    <property type="entry name" value="Fungal_trans_2"/>
    <property type="match status" value="1"/>
</dbReference>
<accession>A0A2K3QNE6</accession>
<dbReference type="STRING" id="45235.A0A2K3QNE6"/>
<feature type="domain" description="Zn(2)-C6 fungal-type" evidence="3">
    <location>
        <begin position="50"/>
        <end position="80"/>
    </location>
</feature>
<dbReference type="OrthoDB" id="416217at2759"/>
<evidence type="ECO:0000313" key="5">
    <source>
        <dbReference type="Proteomes" id="UP000236621"/>
    </source>
</evidence>
<evidence type="ECO:0000256" key="1">
    <source>
        <dbReference type="ARBA" id="ARBA00023242"/>
    </source>
</evidence>
<feature type="compositionally biased region" description="Low complexity" evidence="2">
    <location>
        <begin position="9"/>
        <end position="20"/>
    </location>
</feature>
<evidence type="ECO:0000313" key="4">
    <source>
        <dbReference type="EMBL" id="PNY29062.1"/>
    </source>
</evidence>
<dbReference type="SUPFAM" id="SSF57701">
    <property type="entry name" value="Zn2/Cys6 DNA-binding domain"/>
    <property type="match status" value="1"/>
</dbReference>
<feature type="compositionally biased region" description="Low complexity" evidence="2">
    <location>
        <begin position="28"/>
        <end position="38"/>
    </location>
</feature>
<dbReference type="SMART" id="SM00066">
    <property type="entry name" value="GAL4"/>
    <property type="match status" value="1"/>
</dbReference>
<keyword evidence="5" id="KW-1185">Reference proteome</keyword>
<dbReference type="PANTHER" id="PTHR47784">
    <property type="entry name" value="STEROL UPTAKE CONTROL PROTEIN 2"/>
    <property type="match status" value="1"/>
</dbReference>
<dbReference type="CDD" id="cd00067">
    <property type="entry name" value="GAL4"/>
    <property type="match status" value="1"/>
</dbReference>
<dbReference type="PROSITE" id="PS50048">
    <property type="entry name" value="ZN2_CY6_FUNGAL_2"/>
    <property type="match status" value="1"/>
</dbReference>
<dbReference type="InterPro" id="IPR036864">
    <property type="entry name" value="Zn2-C6_fun-type_DNA-bd_sf"/>
</dbReference>
<name>A0A2K3QNE6_9HYPO</name>
<keyword evidence="1" id="KW-0539">Nucleus</keyword>
<dbReference type="PANTHER" id="PTHR47784:SF7">
    <property type="entry name" value="ZN(II)2CYS6 TRANSCRIPTION FACTOR (EUROFUNG)"/>
    <property type="match status" value="1"/>
</dbReference>
<dbReference type="PROSITE" id="PS00463">
    <property type="entry name" value="ZN2_CY6_FUNGAL_1"/>
    <property type="match status" value="1"/>
</dbReference>
<evidence type="ECO:0000259" key="3">
    <source>
        <dbReference type="PROSITE" id="PS50048"/>
    </source>
</evidence>
<comment type="caution">
    <text evidence="4">The sequence shown here is derived from an EMBL/GenBank/DDBJ whole genome shotgun (WGS) entry which is preliminary data.</text>
</comment>
<feature type="region of interest" description="Disordered" evidence="2">
    <location>
        <begin position="1"/>
        <end position="44"/>
    </location>
</feature>
<evidence type="ECO:0000256" key="2">
    <source>
        <dbReference type="SAM" id="MobiDB-lite"/>
    </source>
</evidence>
<dbReference type="EMBL" id="NRSZ01000157">
    <property type="protein sequence ID" value="PNY29062.1"/>
    <property type="molecule type" value="Genomic_DNA"/>
</dbReference>
<dbReference type="GO" id="GO:0008270">
    <property type="term" value="F:zinc ion binding"/>
    <property type="evidence" value="ECO:0007669"/>
    <property type="project" value="InterPro"/>
</dbReference>
<dbReference type="InterPro" id="IPR001138">
    <property type="entry name" value="Zn2Cys6_DnaBD"/>
</dbReference>
<sequence>MRNKTSLPSDTSSNDSHGSSLEAPPRPGAGAPAPGRQAPSRRGHFKSRLGCFSCKRRRVKCNELRPECSPCRRLGLACVYPNSAASSSTPIRAALSSLTLEDLRFYHQFLTTAFPRLPLRGGQIWSQAAAMSYSYEYLAHAVLGLGASHLSQNGNTDYTTQALQHRIIAIKLVNEQLDHLPRSPADADALLATSMCLVAQSSLMPDSMVDYLTMARGANLVATTVVPDFQRSIFRTFTPEGHLESVTSMVCELPKDLQLVDDFRSSVTKLEPICQKTCELKYLAALLRCVEALRASSLDAWKKFVSVFMLPTCFSNQEFLCFIDPENHAGHLLIIHMFLLDYMLGRFCIAPADEPPCPGRKKVIISWTKNMAKALPRDFQKYLQWPLQYCEVLALQDARYLLSP</sequence>
<proteinExistence type="predicted"/>